<proteinExistence type="predicted"/>
<comment type="caution">
    <text evidence="1">The sequence shown here is derived from an EMBL/GenBank/DDBJ whole genome shotgun (WGS) entry which is preliminary data.</text>
</comment>
<evidence type="ECO:0000313" key="2">
    <source>
        <dbReference type="Proteomes" id="UP001159427"/>
    </source>
</evidence>
<keyword evidence="2" id="KW-1185">Reference proteome</keyword>
<evidence type="ECO:0000313" key="1">
    <source>
        <dbReference type="EMBL" id="CAH3017972.1"/>
    </source>
</evidence>
<reference evidence="1 2" key="1">
    <citation type="submission" date="2022-05" db="EMBL/GenBank/DDBJ databases">
        <authorList>
            <consortium name="Genoscope - CEA"/>
            <person name="William W."/>
        </authorList>
    </citation>
    <scope>NUCLEOTIDE SEQUENCE [LARGE SCALE GENOMIC DNA]</scope>
</reference>
<sequence length="122" mass="14165">MARPMDLDLKVSNRTSAPVQMKTSGLALNRRTHINQLCTQHCRIMKEFFLCTRKIRPMNSDDFDRIKLFNAYAMEKMCDAGIPVLDIYQISASYPQGTFDGIHYPHFVFHPAEDALERYFTT</sequence>
<organism evidence="1 2">
    <name type="scientific">Porites evermanni</name>
    <dbReference type="NCBI Taxonomy" id="104178"/>
    <lineage>
        <taxon>Eukaryota</taxon>
        <taxon>Metazoa</taxon>
        <taxon>Cnidaria</taxon>
        <taxon>Anthozoa</taxon>
        <taxon>Hexacorallia</taxon>
        <taxon>Scleractinia</taxon>
        <taxon>Fungiina</taxon>
        <taxon>Poritidae</taxon>
        <taxon>Porites</taxon>
    </lineage>
</organism>
<accession>A0ABN8LLQ6</accession>
<name>A0ABN8LLQ6_9CNID</name>
<protein>
    <submittedName>
        <fullName evidence="1">Uncharacterized protein</fullName>
    </submittedName>
</protein>
<dbReference type="EMBL" id="CALNXI010000075">
    <property type="protein sequence ID" value="CAH3017972.1"/>
    <property type="molecule type" value="Genomic_DNA"/>
</dbReference>
<dbReference type="Proteomes" id="UP001159427">
    <property type="component" value="Unassembled WGS sequence"/>
</dbReference>
<gene>
    <name evidence="1" type="ORF">PEVE_00040666</name>
</gene>